<feature type="compositionally biased region" description="Polar residues" evidence="1">
    <location>
        <begin position="439"/>
        <end position="454"/>
    </location>
</feature>
<dbReference type="InterPro" id="IPR028565">
    <property type="entry name" value="MHD"/>
</dbReference>
<feature type="region of interest" description="Disordered" evidence="1">
    <location>
        <begin position="508"/>
        <end position="554"/>
    </location>
</feature>
<feature type="compositionally biased region" description="Basic and acidic residues" evidence="1">
    <location>
        <begin position="357"/>
        <end position="374"/>
    </location>
</feature>
<feature type="compositionally biased region" description="Low complexity" evidence="1">
    <location>
        <begin position="258"/>
        <end position="268"/>
    </location>
</feature>
<dbReference type="Proteomes" id="UP000019375">
    <property type="component" value="Unassembled WGS sequence"/>
</dbReference>
<dbReference type="SUPFAM" id="SSF103657">
    <property type="entry name" value="BAR/IMD domain-like"/>
    <property type="match status" value="1"/>
</dbReference>
<proteinExistence type="predicted"/>
<dbReference type="InterPro" id="IPR049609">
    <property type="entry name" value="Syp1-like_MHD"/>
</dbReference>
<dbReference type="CDD" id="cd09264">
    <property type="entry name" value="AP_Syp1_MHD"/>
    <property type="match status" value="1"/>
</dbReference>
<organism evidence="3 4">
    <name type="scientific">Zygosaccharomyces bailii (strain CLIB 213 / ATCC 58445 / CBS 680 / BCRC 21525 / NBRC 1098 / NCYC 1416 / NRRL Y-2227)</name>
    <dbReference type="NCBI Taxonomy" id="1333698"/>
    <lineage>
        <taxon>Eukaryota</taxon>
        <taxon>Fungi</taxon>
        <taxon>Dikarya</taxon>
        <taxon>Ascomycota</taxon>
        <taxon>Saccharomycotina</taxon>
        <taxon>Saccharomycetes</taxon>
        <taxon>Saccharomycetales</taxon>
        <taxon>Saccharomycetaceae</taxon>
        <taxon>Zygosaccharomyces</taxon>
    </lineage>
</organism>
<evidence type="ECO:0000313" key="4">
    <source>
        <dbReference type="Proteomes" id="UP000019375"/>
    </source>
</evidence>
<gene>
    <name evidence="3" type="ORF">BN860_01178g</name>
</gene>
<accession>A0A8J2T361</accession>
<dbReference type="InterPro" id="IPR027267">
    <property type="entry name" value="AH/BAR_dom_sf"/>
</dbReference>
<dbReference type="OrthoDB" id="331602at2759"/>
<evidence type="ECO:0000313" key="3">
    <source>
        <dbReference type="EMBL" id="CDF88051.1"/>
    </source>
</evidence>
<protein>
    <submittedName>
        <fullName evidence="3">BN860_01178g1_1</fullName>
    </submittedName>
</protein>
<keyword evidence="4" id="KW-1185">Reference proteome</keyword>
<dbReference type="CDD" id="cd07650">
    <property type="entry name" value="F-BAR_Syp1p_like"/>
    <property type="match status" value="1"/>
</dbReference>
<feature type="domain" description="MHD" evidence="2">
    <location>
        <begin position="620"/>
        <end position="876"/>
    </location>
</feature>
<feature type="region of interest" description="Disordered" evidence="1">
    <location>
        <begin position="403"/>
        <end position="458"/>
    </location>
</feature>
<feature type="region of interest" description="Disordered" evidence="1">
    <location>
        <begin position="250"/>
        <end position="382"/>
    </location>
</feature>
<sequence length="878" mass="96453">MSHERTKYADSILTTKGPYEASETVRIRLSQAKLINKDFYQFFKEIADLRKSYIQQLRKIVTENEDLNKLLKTQMLDTKVLTAQEMADFGFNSLGELEAVWQAIINELKTDLKASTEFHNNLEKEVIAGLERANENDPRWSQSKKMHAKLSQLAANIDHLSKSSDRDPKLGDLNRQWDSEAPYLFDIFETVDHDRLGTLKKCALRYQTGYGDYILSTSKQSEDTMSKLLEFDPEAEVDRFARDASSYSFQSSPVALDGSSPSPSPGSGTREKRRSMFGGVSNLGHRFTSQSTNSTNSTVLHHDLMNDEFSDPQNNKSLSQPKKSQSKLRSKVGSIFGKGKLRSKRFSENNTPPEKSNIIHESDDDASSIRRSETVDSATTQQRRETLQNLQENGDARAAETNNNRASYFGGGPPSSANSTNYYQPSNSAASASYPEPTPATTAASNLNPGSLSSDPVIRASSMSPINMTQVPVRPLDKQLPLQQSADVTENNNGGPGAAPLHHIRAPAMAPSLPPSRNKSINSYNRNPNGFNLQNRNSMGAFGTSGANAPGMSGSTPGFRSNASPDMISSAAGTRESANNLLKSQVTGDLTVLNPQSTGSSASLKGQNVFQHSTFENTSAYGLNASIAEVISCTFREGILEESQLIGELALNYVSNSAMRVPLPIEINLKIDRANTFSKVILNQAFIQRTEAEFFKVNPLFIDGRTLGAVKYSMKNPSAPVTIHPVWRFEPHQASVVLTIKMSPSVPAEVTRLVLEEVNVFVSVSGAETSSALSKPQGSFSKEKKRIAWRFKEPLILQRNGEERLIARFMTDRMARESDNGVSIKFIVRGQGPRDGDVGSGISLRSQELDENNPFGGPWNLVHCTRTLAAGSYYGLAQ</sequence>
<feature type="compositionally biased region" description="Polar residues" evidence="1">
    <location>
        <begin position="515"/>
        <end position="538"/>
    </location>
</feature>
<dbReference type="EMBL" id="HG316455">
    <property type="protein sequence ID" value="CDF88051.1"/>
    <property type="molecule type" value="Genomic_DNA"/>
</dbReference>
<dbReference type="AlphaFoldDB" id="A0A8J2T361"/>
<feature type="compositionally biased region" description="Polar residues" evidence="1">
    <location>
        <begin position="415"/>
        <end position="431"/>
    </location>
</feature>
<dbReference type="InterPro" id="IPR018808">
    <property type="entry name" value="Muniscin_C"/>
</dbReference>
<feature type="compositionally biased region" description="Low complexity" evidence="1">
    <location>
        <begin position="288"/>
        <end position="298"/>
    </location>
</feature>
<evidence type="ECO:0000256" key="1">
    <source>
        <dbReference type="SAM" id="MobiDB-lite"/>
    </source>
</evidence>
<name>A0A8J2T361_ZYGB2</name>
<reference evidence="4" key="1">
    <citation type="journal article" date="2013" name="Genome Announc.">
        <title>Genome sequence of the food spoilage yeast Zygosaccharomyces bailii CLIB 213(T).</title>
        <authorList>
            <person name="Galeote V."/>
            <person name="Bigey F."/>
            <person name="Devillers H."/>
            <person name="Neuveglise C."/>
            <person name="Dequin S."/>
        </authorList>
    </citation>
    <scope>NUCLEOTIDE SEQUENCE [LARGE SCALE GENOMIC DNA]</scope>
    <source>
        <strain evidence="4">CLIB 213 / ATCC 58445 / CBS 680 / CCRC 21525 / NBRC 1098 / NCYC 1416 / NRRL Y-2227</strain>
    </source>
</reference>
<dbReference type="Pfam" id="PF10291">
    <property type="entry name" value="muHD"/>
    <property type="match status" value="1"/>
</dbReference>
<evidence type="ECO:0000259" key="2">
    <source>
        <dbReference type="PROSITE" id="PS51072"/>
    </source>
</evidence>
<dbReference type="Gene3D" id="1.20.1270.60">
    <property type="entry name" value="Arfaptin homology (AH) domain/BAR domain"/>
    <property type="match status" value="1"/>
</dbReference>
<dbReference type="PROSITE" id="PS51072">
    <property type="entry name" value="MHD"/>
    <property type="match status" value="1"/>
</dbReference>